<dbReference type="GO" id="GO:0051500">
    <property type="term" value="F:D-tyrosyl-tRNA(Tyr) deacylase activity"/>
    <property type="evidence" value="ECO:0007669"/>
    <property type="project" value="TreeGrafter"/>
</dbReference>
<dbReference type="SUPFAM" id="SSF69500">
    <property type="entry name" value="DTD-like"/>
    <property type="match status" value="1"/>
</dbReference>
<protein>
    <recommendedName>
        <fullName evidence="4">D-aminoacyl-tRNA deacylase</fullName>
        <shortName evidence="4">DTD</shortName>
        <ecNumber evidence="4">3.1.1.96</ecNumber>
    </recommendedName>
    <alternativeName>
        <fullName evidence="4">Gly-tRNA(Ala) deacylase</fullName>
        <ecNumber evidence="4">3.1.1.-</ecNumber>
    </alternativeName>
</protein>
<dbReference type="GO" id="GO:0005737">
    <property type="term" value="C:cytoplasm"/>
    <property type="evidence" value="ECO:0007669"/>
    <property type="project" value="UniProtKB-SubCell"/>
</dbReference>
<evidence type="ECO:0000256" key="4">
    <source>
        <dbReference type="HAMAP-Rule" id="MF_00518"/>
    </source>
</evidence>
<dbReference type="HAMAP" id="MF_00518">
    <property type="entry name" value="Deacylase_Dtd"/>
    <property type="match status" value="1"/>
</dbReference>
<feature type="short sequence motif" description="Gly-cisPro motif, important for rejection of L-amino acids" evidence="4">
    <location>
        <begin position="137"/>
        <end position="138"/>
    </location>
</feature>
<name>A0A1M6IER4_9FIRM</name>
<comment type="subcellular location">
    <subcellularLocation>
        <location evidence="4">Cytoplasm</location>
    </subcellularLocation>
</comment>
<keyword evidence="3 4" id="KW-0378">Hydrolase</keyword>
<comment type="domain">
    <text evidence="4">A Gly-cisPro motif from one monomer fits into the active site of the other monomer to allow specific chiral rejection of L-amino acids.</text>
</comment>
<dbReference type="GO" id="GO:0043908">
    <property type="term" value="F:Ser(Gly)-tRNA(Ala) hydrolase activity"/>
    <property type="evidence" value="ECO:0007669"/>
    <property type="project" value="UniProtKB-UniRule"/>
</dbReference>
<dbReference type="PANTHER" id="PTHR10472">
    <property type="entry name" value="D-TYROSYL-TRNA TYR DEACYLASE"/>
    <property type="match status" value="1"/>
</dbReference>
<dbReference type="Gene3D" id="3.50.80.10">
    <property type="entry name" value="D-tyrosyl-tRNA(Tyr) deacylase"/>
    <property type="match status" value="1"/>
</dbReference>
<dbReference type="EC" id="3.1.1.-" evidence="4"/>
<accession>A0A1M6IER4</accession>
<dbReference type="GO" id="GO:0019478">
    <property type="term" value="P:D-amino acid catabolic process"/>
    <property type="evidence" value="ECO:0007669"/>
    <property type="project" value="UniProtKB-UniRule"/>
</dbReference>
<evidence type="ECO:0000313" key="5">
    <source>
        <dbReference type="EMBL" id="SHJ32964.1"/>
    </source>
</evidence>
<comment type="catalytic activity">
    <reaction evidence="4">
        <text>glycyl-tRNA(Ala) + H2O = tRNA(Ala) + glycine + H(+)</text>
        <dbReference type="Rhea" id="RHEA:53744"/>
        <dbReference type="Rhea" id="RHEA-COMP:9657"/>
        <dbReference type="Rhea" id="RHEA-COMP:13640"/>
        <dbReference type="ChEBI" id="CHEBI:15377"/>
        <dbReference type="ChEBI" id="CHEBI:15378"/>
        <dbReference type="ChEBI" id="CHEBI:57305"/>
        <dbReference type="ChEBI" id="CHEBI:78442"/>
        <dbReference type="ChEBI" id="CHEBI:78522"/>
    </reaction>
</comment>
<keyword evidence="4" id="KW-0963">Cytoplasm</keyword>
<gene>
    <name evidence="4" type="primary">dtd</name>
    <name evidence="5" type="ORF">SAMN02745219_02308</name>
</gene>
<dbReference type="NCBIfam" id="TIGR00256">
    <property type="entry name" value="D-aminoacyl-tRNA deacylase"/>
    <property type="match status" value="1"/>
</dbReference>
<keyword evidence="2 4" id="KW-0820">tRNA-binding</keyword>
<comment type="similarity">
    <text evidence="1 4">Belongs to the DTD family.</text>
</comment>
<proteinExistence type="inferred from homology"/>
<dbReference type="PANTHER" id="PTHR10472:SF5">
    <property type="entry name" value="D-AMINOACYL-TRNA DEACYLASE 1"/>
    <property type="match status" value="1"/>
</dbReference>
<dbReference type="InterPro" id="IPR023509">
    <property type="entry name" value="DTD-like_sf"/>
</dbReference>
<evidence type="ECO:0000256" key="1">
    <source>
        <dbReference type="ARBA" id="ARBA00009673"/>
    </source>
</evidence>
<keyword evidence="6" id="KW-1185">Reference proteome</keyword>
<dbReference type="EC" id="3.1.1.96" evidence="4"/>
<keyword evidence="4" id="KW-0694">RNA-binding</keyword>
<dbReference type="EMBL" id="FQZM01000028">
    <property type="protein sequence ID" value="SHJ32964.1"/>
    <property type="molecule type" value="Genomic_DNA"/>
</dbReference>
<dbReference type="Pfam" id="PF02580">
    <property type="entry name" value="Tyr_Deacylase"/>
    <property type="match status" value="1"/>
</dbReference>
<sequence length="149" mass="16558">MRAVVQRVTRGSVTVDGERVAVTGPGLVVLLGVEREDDAGDARYLAQKVARLRIFEDERGKMNRSVLDTGGEVLVVSQFTLYGDCRQGRRPGFDRAAKPEQARELYELFIRLLREEGLAVVTGVFGAYMQVEIINDGPVTLLLDSKKEF</sequence>
<dbReference type="InterPro" id="IPR003732">
    <property type="entry name" value="Daa-tRNA_deacyls_DTD"/>
</dbReference>
<reference evidence="6" key="1">
    <citation type="submission" date="2016-11" db="EMBL/GenBank/DDBJ databases">
        <authorList>
            <person name="Varghese N."/>
            <person name="Submissions S."/>
        </authorList>
    </citation>
    <scope>NUCLEOTIDE SEQUENCE [LARGE SCALE GENOMIC DNA]</scope>
    <source>
        <strain evidence="6">DSM 16057</strain>
    </source>
</reference>
<organism evidence="5 6">
    <name type="scientific">Desulfofundulus thermosubterraneus DSM 16057</name>
    <dbReference type="NCBI Taxonomy" id="1121432"/>
    <lineage>
        <taxon>Bacteria</taxon>
        <taxon>Bacillati</taxon>
        <taxon>Bacillota</taxon>
        <taxon>Clostridia</taxon>
        <taxon>Eubacteriales</taxon>
        <taxon>Peptococcaceae</taxon>
        <taxon>Desulfofundulus</taxon>
    </lineage>
</organism>
<dbReference type="Proteomes" id="UP000184529">
    <property type="component" value="Unassembled WGS sequence"/>
</dbReference>
<dbReference type="OrthoDB" id="9801395at2"/>
<dbReference type="STRING" id="1121432.SAMN02745219_02308"/>
<evidence type="ECO:0000313" key="6">
    <source>
        <dbReference type="Proteomes" id="UP000184529"/>
    </source>
</evidence>
<dbReference type="FunFam" id="3.50.80.10:FF:000001">
    <property type="entry name" value="D-aminoacyl-tRNA deacylase"/>
    <property type="match status" value="1"/>
</dbReference>
<comment type="catalytic activity">
    <reaction evidence="4">
        <text>a D-aminoacyl-tRNA + H2O = a tRNA + a D-alpha-amino acid + H(+)</text>
        <dbReference type="Rhea" id="RHEA:13953"/>
        <dbReference type="Rhea" id="RHEA-COMP:10123"/>
        <dbReference type="Rhea" id="RHEA-COMP:10124"/>
        <dbReference type="ChEBI" id="CHEBI:15377"/>
        <dbReference type="ChEBI" id="CHEBI:15378"/>
        <dbReference type="ChEBI" id="CHEBI:59871"/>
        <dbReference type="ChEBI" id="CHEBI:78442"/>
        <dbReference type="ChEBI" id="CHEBI:79333"/>
        <dbReference type="EC" id="3.1.1.96"/>
    </reaction>
</comment>
<dbReference type="AlphaFoldDB" id="A0A1M6IER4"/>
<dbReference type="GO" id="GO:0000049">
    <property type="term" value="F:tRNA binding"/>
    <property type="evidence" value="ECO:0007669"/>
    <property type="project" value="UniProtKB-UniRule"/>
</dbReference>
<dbReference type="RefSeq" id="WP_072869756.1">
    <property type="nucleotide sequence ID" value="NZ_FQZM01000028.1"/>
</dbReference>
<comment type="subunit">
    <text evidence="4">Homodimer.</text>
</comment>
<dbReference type="GO" id="GO:0106026">
    <property type="term" value="F:Gly-tRNA(Ala) deacylase activity"/>
    <property type="evidence" value="ECO:0007669"/>
    <property type="project" value="UniProtKB-UniRule"/>
</dbReference>
<dbReference type="CDD" id="cd00563">
    <property type="entry name" value="Dtyr_deacylase"/>
    <property type="match status" value="1"/>
</dbReference>
<evidence type="ECO:0000256" key="3">
    <source>
        <dbReference type="ARBA" id="ARBA00022801"/>
    </source>
</evidence>
<comment type="function">
    <text evidence="4">An aminoacyl-tRNA editing enzyme that deacylates mischarged D-aminoacyl-tRNAs. Also deacylates mischarged glycyl-tRNA(Ala), protecting cells against glycine mischarging by AlaRS. Acts via tRNA-based rather than protein-based catalysis; rejects L-amino acids rather than detecting D-amino acids in the active site. By recycling D-aminoacyl-tRNA to D-amino acids and free tRNA molecules, this enzyme counteracts the toxicity associated with the formation of D-aminoacyl-tRNA entities in vivo and helps enforce protein L-homochirality.</text>
</comment>
<evidence type="ECO:0000256" key="2">
    <source>
        <dbReference type="ARBA" id="ARBA00022555"/>
    </source>
</evidence>